<keyword evidence="6" id="KW-0547">Nucleotide-binding</keyword>
<dbReference type="Pfam" id="PF02518">
    <property type="entry name" value="HATPase_c"/>
    <property type="match status" value="1"/>
</dbReference>
<sequence length="683" mass="76700">MPARLKRKPAAKVKSVTAKPKKLLAVKTRVKAKAPDVKPARLVIQENGIILFASPEIFGLDAQGCKAQDLFSFMDPEDALSDRPFMNSAEGRDPWVAAILDGDHEIKITHGKSKPVSMRFDRISLPDGKTYLVGATTVPKAKGKNDDLKSFVSSIVTPAETSSQDNKTHISYETDIFLNMTHDLIVLMDKDGNFIHANDTFRDVLGYKSDELKDLSFVDIIHCDDRSHIRPTFKSMMQDEVAKDGRLIAFECRVLDKDGNCHWLEWRQKRQGDKIYAVCRDLTDAKSHEADLIRHQQQLSEAQAIGHMGHWRWEVGTDNITFSDEIYRIFGVSAEKFIPTLQSVNSVLHRRDIGRMGQAFQRAMIERKNYEMEFRIIRPDGKSRFIQLQGRCETDADGDVGALFGIMQDVTERISHERELRDAKEAAERAYAAKSQFLANMSHELRTPLNAIIGFSEMMQRQLLGPIGTEKYLDYIGNIRESGEHLLDLITDILDMSKIEAGKYELDLEEFNLLKVLRLACHMIEGRALDAQVKIISEIREEDFIDVMADRRAVMQIMLNLLSNAVKFTEPGGQVKAEYVITDDNVSIKVIDTGIGIPASKLRYVTEPFEQAANHFTRNHEGSGLGLAITKDLVELHGGTLQIESTVGVGTSVTFVLPKDCSASRRDGKATETLSNIISAKFA</sequence>
<evidence type="ECO:0000256" key="2">
    <source>
        <dbReference type="ARBA" id="ARBA00004370"/>
    </source>
</evidence>
<dbReference type="EMBL" id="QFOT01000142">
    <property type="protein sequence ID" value="PZP54415.1"/>
    <property type="molecule type" value="Genomic_DNA"/>
</dbReference>
<keyword evidence="8" id="KW-0067">ATP-binding</keyword>
<organism evidence="14 15">
    <name type="scientific">Micavibrio aeruginosavorus</name>
    <dbReference type="NCBI Taxonomy" id="349221"/>
    <lineage>
        <taxon>Bacteria</taxon>
        <taxon>Pseudomonadati</taxon>
        <taxon>Bdellovibrionota</taxon>
        <taxon>Bdellovibrionia</taxon>
        <taxon>Bdellovibrionales</taxon>
        <taxon>Pseudobdellovibrionaceae</taxon>
        <taxon>Micavibrio</taxon>
    </lineage>
</organism>
<evidence type="ECO:0000259" key="13">
    <source>
        <dbReference type="PROSITE" id="PS50113"/>
    </source>
</evidence>
<protein>
    <recommendedName>
        <fullName evidence="3">histidine kinase</fullName>
        <ecNumber evidence="3">2.7.13.3</ecNumber>
    </recommendedName>
</protein>
<dbReference type="CDD" id="cd16922">
    <property type="entry name" value="HATPase_EvgS-ArcB-TorS-like"/>
    <property type="match status" value="1"/>
</dbReference>
<evidence type="ECO:0000259" key="12">
    <source>
        <dbReference type="PROSITE" id="PS50112"/>
    </source>
</evidence>
<keyword evidence="7 14" id="KW-0418">Kinase</keyword>
<dbReference type="AlphaFoldDB" id="A0A2W5FEG5"/>
<dbReference type="InterPro" id="IPR035965">
    <property type="entry name" value="PAS-like_dom_sf"/>
</dbReference>
<proteinExistence type="predicted"/>
<dbReference type="SMART" id="SM00091">
    <property type="entry name" value="PAS"/>
    <property type="match status" value="2"/>
</dbReference>
<evidence type="ECO:0000256" key="4">
    <source>
        <dbReference type="ARBA" id="ARBA00022553"/>
    </source>
</evidence>
<evidence type="ECO:0000256" key="10">
    <source>
        <dbReference type="ARBA" id="ARBA00023136"/>
    </source>
</evidence>
<dbReference type="PROSITE" id="PS50112">
    <property type="entry name" value="PAS"/>
    <property type="match status" value="1"/>
</dbReference>
<comment type="caution">
    <text evidence="14">The sequence shown here is derived from an EMBL/GenBank/DDBJ whole genome shotgun (WGS) entry which is preliminary data.</text>
</comment>
<dbReference type="Pfam" id="PF00512">
    <property type="entry name" value="HisKA"/>
    <property type="match status" value="1"/>
</dbReference>
<dbReference type="InterPro" id="IPR036890">
    <property type="entry name" value="HATPase_C_sf"/>
</dbReference>
<keyword evidence="10" id="KW-0472">Membrane</keyword>
<evidence type="ECO:0000259" key="11">
    <source>
        <dbReference type="PROSITE" id="PS50109"/>
    </source>
</evidence>
<dbReference type="InterPro" id="IPR003661">
    <property type="entry name" value="HisK_dim/P_dom"/>
</dbReference>
<dbReference type="PANTHER" id="PTHR43711">
    <property type="entry name" value="TWO-COMPONENT HISTIDINE KINASE"/>
    <property type="match status" value="1"/>
</dbReference>
<dbReference type="SUPFAM" id="SSF55874">
    <property type="entry name" value="ATPase domain of HSP90 chaperone/DNA topoisomerase II/histidine kinase"/>
    <property type="match status" value="1"/>
</dbReference>
<evidence type="ECO:0000256" key="9">
    <source>
        <dbReference type="ARBA" id="ARBA00023012"/>
    </source>
</evidence>
<dbReference type="InterPro" id="IPR000700">
    <property type="entry name" value="PAS-assoc_C"/>
</dbReference>
<evidence type="ECO:0000256" key="3">
    <source>
        <dbReference type="ARBA" id="ARBA00012438"/>
    </source>
</evidence>
<dbReference type="PROSITE" id="PS50109">
    <property type="entry name" value="HIS_KIN"/>
    <property type="match status" value="1"/>
</dbReference>
<dbReference type="GO" id="GO:0005524">
    <property type="term" value="F:ATP binding"/>
    <property type="evidence" value="ECO:0007669"/>
    <property type="project" value="UniProtKB-KW"/>
</dbReference>
<evidence type="ECO:0000256" key="5">
    <source>
        <dbReference type="ARBA" id="ARBA00022679"/>
    </source>
</evidence>
<dbReference type="GO" id="GO:0016020">
    <property type="term" value="C:membrane"/>
    <property type="evidence" value="ECO:0007669"/>
    <property type="project" value="UniProtKB-SubCell"/>
</dbReference>
<dbReference type="GO" id="GO:0000155">
    <property type="term" value="F:phosphorelay sensor kinase activity"/>
    <property type="evidence" value="ECO:0007669"/>
    <property type="project" value="InterPro"/>
</dbReference>
<dbReference type="PRINTS" id="PR00344">
    <property type="entry name" value="BCTRLSENSOR"/>
</dbReference>
<evidence type="ECO:0000313" key="15">
    <source>
        <dbReference type="Proteomes" id="UP000249739"/>
    </source>
</evidence>
<dbReference type="InterPro" id="IPR001610">
    <property type="entry name" value="PAC"/>
</dbReference>
<comment type="subcellular location">
    <subcellularLocation>
        <location evidence="2">Membrane</location>
    </subcellularLocation>
</comment>
<dbReference type="InterPro" id="IPR005467">
    <property type="entry name" value="His_kinase_dom"/>
</dbReference>
<dbReference type="Gene3D" id="2.10.70.100">
    <property type="match status" value="1"/>
</dbReference>
<name>A0A2W5FEG5_9BACT</name>
<dbReference type="CDD" id="cd00130">
    <property type="entry name" value="PAS"/>
    <property type="match status" value="2"/>
</dbReference>
<dbReference type="InterPro" id="IPR050736">
    <property type="entry name" value="Sensor_HK_Regulatory"/>
</dbReference>
<dbReference type="SUPFAM" id="SSF55785">
    <property type="entry name" value="PYP-like sensor domain (PAS domain)"/>
    <property type="match status" value="2"/>
</dbReference>
<evidence type="ECO:0000256" key="7">
    <source>
        <dbReference type="ARBA" id="ARBA00022777"/>
    </source>
</evidence>
<dbReference type="NCBIfam" id="TIGR00229">
    <property type="entry name" value="sensory_box"/>
    <property type="match status" value="2"/>
</dbReference>
<dbReference type="FunFam" id="3.30.565.10:FF:000006">
    <property type="entry name" value="Sensor histidine kinase WalK"/>
    <property type="match status" value="1"/>
</dbReference>
<dbReference type="PROSITE" id="PS50113">
    <property type="entry name" value="PAC"/>
    <property type="match status" value="1"/>
</dbReference>
<dbReference type="InterPro" id="IPR036097">
    <property type="entry name" value="HisK_dim/P_sf"/>
</dbReference>
<dbReference type="Gene3D" id="3.30.565.10">
    <property type="entry name" value="Histidine kinase-like ATPase, C-terminal domain"/>
    <property type="match status" value="1"/>
</dbReference>
<dbReference type="CDD" id="cd00082">
    <property type="entry name" value="HisKA"/>
    <property type="match status" value="1"/>
</dbReference>
<dbReference type="InterPro" id="IPR013655">
    <property type="entry name" value="PAS_fold_3"/>
</dbReference>
<feature type="domain" description="Histidine kinase" evidence="11">
    <location>
        <begin position="440"/>
        <end position="661"/>
    </location>
</feature>
<dbReference type="InterPro" id="IPR000014">
    <property type="entry name" value="PAS"/>
</dbReference>
<accession>A0A2W5FEG5</accession>
<dbReference type="SMART" id="SM00086">
    <property type="entry name" value="PAC"/>
    <property type="match status" value="2"/>
</dbReference>
<keyword evidence="4" id="KW-0597">Phosphoprotein</keyword>
<feature type="domain" description="PAC" evidence="13">
    <location>
        <begin position="370"/>
        <end position="422"/>
    </location>
</feature>
<evidence type="ECO:0000256" key="1">
    <source>
        <dbReference type="ARBA" id="ARBA00000085"/>
    </source>
</evidence>
<dbReference type="Gene3D" id="1.10.287.130">
    <property type="match status" value="1"/>
</dbReference>
<evidence type="ECO:0000313" key="14">
    <source>
        <dbReference type="EMBL" id="PZP54415.1"/>
    </source>
</evidence>
<evidence type="ECO:0000256" key="6">
    <source>
        <dbReference type="ARBA" id="ARBA00022741"/>
    </source>
</evidence>
<keyword evidence="9" id="KW-0902">Two-component regulatory system</keyword>
<dbReference type="InterPro" id="IPR004358">
    <property type="entry name" value="Sig_transdc_His_kin-like_C"/>
</dbReference>
<feature type="domain" description="PAS" evidence="12">
    <location>
        <begin position="178"/>
        <end position="240"/>
    </location>
</feature>
<dbReference type="Gene3D" id="3.30.450.20">
    <property type="entry name" value="PAS domain"/>
    <property type="match status" value="2"/>
</dbReference>
<dbReference type="SMART" id="SM00388">
    <property type="entry name" value="HisKA"/>
    <property type="match status" value="1"/>
</dbReference>
<dbReference type="FunFam" id="1.10.287.130:FF:000038">
    <property type="entry name" value="Sensory transduction histidine kinase"/>
    <property type="match status" value="1"/>
</dbReference>
<dbReference type="Proteomes" id="UP000249739">
    <property type="component" value="Unassembled WGS sequence"/>
</dbReference>
<dbReference type="EC" id="2.7.13.3" evidence="3"/>
<comment type="catalytic activity">
    <reaction evidence="1">
        <text>ATP + protein L-histidine = ADP + protein N-phospho-L-histidine.</text>
        <dbReference type="EC" id="2.7.13.3"/>
    </reaction>
</comment>
<dbReference type="InterPro" id="IPR003594">
    <property type="entry name" value="HATPase_dom"/>
</dbReference>
<reference evidence="14 15" key="1">
    <citation type="submission" date="2017-08" db="EMBL/GenBank/DDBJ databases">
        <title>Infants hospitalized years apart are colonized by the same room-sourced microbial strains.</title>
        <authorList>
            <person name="Brooks B."/>
            <person name="Olm M.R."/>
            <person name="Firek B.A."/>
            <person name="Baker R."/>
            <person name="Thomas B.C."/>
            <person name="Morowitz M.J."/>
            <person name="Banfield J.F."/>
        </authorList>
    </citation>
    <scope>NUCLEOTIDE SEQUENCE [LARGE SCALE GENOMIC DNA]</scope>
    <source>
        <strain evidence="14">S2_006_000_R2_64</strain>
    </source>
</reference>
<evidence type="ECO:0000256" key="8">
    <source>
        <dbReference type="ARBA" id="ARBA00022840"/>
    </source>
</evidence>
<dbReference type="Pfam" id="PF08447">
    <property type="entry name" value="PAS_3"/>
    <property type="match status" value="2"/>
</dbReference>
<dbReference type="PANTHER" id="PTHR43711:SF26">
    <property type="entry name" value="SENSOR HISTIDINE KINASE RCSC"/>
    <property type="match status" value="1"/>
</dbReference>
<dbReference type="SMART" id="SM00387">
    <property type="entry name" value="HATPase_c"/>
    <property type="match status" value="1"/>
</dbReference>
<gene>
    <name evidence="14" type="ORF">DI586_10035</name>
</gene>
<keyword evidence="5" id="KW-0808">Transferase</keyword>
<dbReference type="SUPFAM" id="SSF47384">
    <property type="entry name" value="Homodimeric domain of signal transducing histidine kinase"/>
    <property type="match status" value="1"/>
</dbReference>